<reference evidence="2" key="1">
    <citation type="submission" date="2009-10" db="EMBL/GenBank/DDBJ databases">
        <title>Diversity of trophic interactions inside an arsenic-rich microbial ecosystem.</title>
        <authorList>
            <person name="Bertin P.N."/>
            <person name="Heinrich-Salmeron A."/>
            <person name="Pelletier E."/>
            <person name="Goulhen-Chollet F."/>
            <person name="Arsene-Ploetze F."/>
            <person name="Gallien S."/>
            <person name="Calteau A."/>
            <person name="Vallenet D."/>
            <person name="Casiot C."/>
            <person name="Chane-Woon-Ming B."/>
            <person name="Giloteaux L."/>
            <person name="Barakat M."/>
            <person name="Bonnefoy V."/>
            <person name="Bruneel O."/>
            <person name="Chandler M."/>
            <person name="Cleiss J."/>
            <person name="Duran R."/>
            <person name="Elbaz-Poulichet F."/>
            <person name="Fonknechten N."/>
            <person name="Lauga B."/>
            <person name="Mornico D."/>
            <person name="Ortet P."/>
            <person name="Schaeffer C."/>
            <person name="Siguier P."/>
            <person name="Alexander Thil Smith A."/>
            <person name="Van Dorsselaer A."/>
            <person name="Weissenbach J."/>
            <person name="Medigue C."/>
            <person name="Le Paslier D."/>
        </authorList>
    </citation>
    <scope>NUCLEOTIDE SEQUENCE</scope>
</reference>
<dbReference type="CDD" id="cd00093">
    <property type="entry name" value="HTH_XRE"/>
    <property type="match status" value="1"/>
</dbReference>
<dbReference type="InterPro" id="IPR010982">
    <property type="entry name" value="Lambda_DNA-bd_dom_sf"/>
</dbReference>
<dbReference type="SUPFAM" id="SSF47413">
    <property type="entry name" value="lambda repressor-like DNA-binding domains"/>
    <property type="match status" value="1"/>
</dbReference>
<feature type="domain" description="HTH cro/C1-type" evidence="1">
    <location>
        <begin position="27"/>
        <end position="73"/>
    </location>
</feature>
<evidence type="ECO:0000259" key="1">
    <source>
        <dbReference type="PROSITE" id="PS50943"/>
    </source>
</evidence>
<accession>E6QVI8</accession>
<name>E6QVI8_9ZZZZ</name>
<protein>
    <recommendedName>
        <fullName evidence="1">HTH cro/C1-type domain-containing protein</fullName>
    </recommendedName>
</protein>
<gene>
    <name evidence="2" type="ORF">CARN7_2076</name>
</gene>
<dbReference type="GO" id="GO:0003677">
    <property type="term" value="F:DNA binding"/>
    <property type="evidence" value="ECO:0007669"/>
    <property type="project" value="InterPro"/>
</dbReference>
<dbReference type="InterPro" id="IPR001387">
    <property type="entry name" value="Cro/C1-type_HTH"/>
</dbReference>
<sequence>MSNQVDSKLTGADGFAARLTLVIAHTGLNQSEFARRLGASAGFVSDAARGIKKPGADFLHGVRTVFGVSIDWLLTGEGTMHGGSGIDLELLRAIRLQIAVARTAVVDADPTAKALLLLVREGRLQEAAAEPALGAFLDRIAPEDSDFDLATELYNGHLWTDDSDAQRRNLLAAAIAHFEARKPIDKLATLARAAGATVQVNLSASQRNAGRDYHEK</sequence>
<dbReference type="AlphaFoldDB" id="E6QVI8"/>
<dbReference type="PROSITE" id="PS50943">
    <property type="entry name" value="HTH_CROC1"/>
    <property type="match status" value="1"/>
</dbReference>
<dbReference type="EMBL" id="CABR01000130">
    <property type="protein sequence ID" value="CBI11261.1"/>
    <property type="molecule type" value="Genomic_DNA"/>
</dbReference>
<organism evidence="2">
    <name type="scientific">mine drainage metagenome</name>
    <dbReference type="NCBI Taxonomy" id="410659"/>
    <lineage>
        <taxon>unclassified sequences</taxon>
        <taxon>metagenomes</taxon>
        <taxon>ecological metagenomes</taxon>
    </lineage>
</organism>
<comment type="caution">
    <text evidence="2">The sequence shown here is derived from an EMBL/GenBank/DDBJ whole genome shotgun (WGS) entry which is preliminary data.</text>
</comment>
<proteinExistence type="predicted"/>
<dbReference type="Gene3D" id="1.10.260.40">
    <property type="entry name" value="lambda repressor-like DNA-binding domains"/>
    <property type="match status" value="1"/>
</dbReference>
<evidence type="ECO:0000313" key="2">
    <source>
        <dbReference type="EMBL" id="CBI11261.1"/>
    </source>
</evidence>